<reference evidence="2" key="1">
    <citation type="submission" date="2011-04" db="EMBL/GenBank/DDBJ databases">
        <title>Evolution of plant cell wall degrading machinery underlies the functional diversity of forest fungi.</title>
        <authorList>
            <consortium name="US DOE Joint Genome Institute (JGI-PGF)"/>
            <person name="Eastwood D.C."/>
            <person name="Floudas D."/>
            <person name="Binder M."/>
            <person name="Majcherczyk A."/>
            <person name="Schneider P."/>
            <person name="Aerts A."/>
            <person name="Asiegbu F.O."/>
            <person name="Baker S.E."/>
            <person name="Barry K."/>
            <person name="Bendiksby M."/>
            <person name="Blumentritt M."/>
            <person name="Coutinho P.M."/>
            <person name="Cullen D."/>
            <person name="Cullen D."/>
            <person name="Gathman A."/>
            <person name="Goodell B."/>
            <person name="Henrissat B."/>
            <person name="Ihrmark K."/>
            <person name="Kauserud H."/>
            <person name="Kohler A."/>
            <person name="LaButti K."/>
            <person name="Lapidus A."/>
            <person name="Lavin J.L."/>
            <person name="Lee Y.-H."/>
            <person name="Lindquist E."/>
            <person name="Lilly W."/>
            <person name="Lucas S."/>
            <person name="Morin E."/>
            <person name="Murat C."/>
            <person name="Oguiza J.A."/>
            <person name="Park J."/>
            <person name="Pisabarro A.G."/>
            <person name="Riley R."/>
            <person name="Rosling A."/>
            <person name="Salamov A."/>
            <person name="Schmidt O."/>
            <person name="Schmutz J."/>
            <person name="Skrede I."/>
            <person name="Stenlid J."/>
            <person name="Wiebenga A."/>
            <person name="Xie X."/>
            <person name="Kues U."/>
            <person name="Hibbett D.S."/>
            <person name="Hoffmeister D."/>
            <person name="Hogberg N."/>
            <person name="Martin F."/>
            <person name="Grigoriev I.V."/>
            <person name="Watkinson S.C."/>
        </authorList>
    </citation>
    <scope>NUCLEOTIDE SEQUENCE</scope>
    <source>
        <strain evidence="2">S7.9</strain>
    </source>
</reference>
<dbReference type="EMBL" id="GL945441">
    <property type="protein sequence ID" value="EGO20231.1"/>
    <property type="molecule type" value="Genomic_DNA"/>
</dbReference>
<dbReference type="RefSeq" id="XP_007322976.1">
    <property type="nucleotide sequence ID" value="XM_007322914.1"/>
</dbReference>
<dbReference type="AlphaFoldDB" id="F8P9A2"/>
<gene>
    <name evidence="2" type="ORF">SERLADRAFT_442368</name>
</gene>
<feature type="compositionally biased region" description="Polar residues" evidence="1">
    <location>
        <begin position="36"/>
        <end position="45"/>
    </location>
</feature>
<dbReference type="HOGENOM" id="CLU_3107872_0_0_1"/>
<proteinExistence type="predicted"/>
<dbReference type="Proteomes" id="UP000008064">
    <property type="component" value="Unassembled WGS sequence"/>
</dbReference>
<organism>
    <name type="scientific">Serpula lacrymans var. lacrymans (strain S7.9)</name>
    <name type="common">Dry rot fungus</name>
    <dbReference type="NCBI Taxonomy" id="578457"/>
    <lineage>
        <taxon>Eukaryota</taxon>
        <taxon>Fungi</taxon>
        <taxon>Dikarya</taxon>
        <taxon>Basidiomycota</taxon>
        <taxon>Agaricomycotina</taxon>
        <taxon>Agaricomycetes</taxon>
        <taxon>Agaricomycetidae</taxon>
        <taxon>Boletales</taxon>
        <taxon>Coniophorineae</taxon>
        <taxon>Serpulaceae</taxon>
        <taxon>Serpula</taxon>
    </lineage>
</organism>
<dbReference type="GeneID" id="18815711"/>
<name>F8P9A2_SERL9</name>
<dbReference type="KEGG" id="sla:SERLADRAFT_442368"/>
<feature type="region of interest" description="Disordered" evidence="1">
    <location>
        <begin position="1"/>
        <end position="51"/>
    </location>
</feature>
<sequence>MEGLWRRRQNNPSAPRKLRSIDLNLFNSPPQPMPENLTTTSNIWSSLEVEP</sequence>
<protein>
    <submittedName>
        <fullName evidence="2">Uncharacterized protein</fullName>
    </submittedName>
</protein>
<evidence type="ECO:0000313" key="2">
    <source>
        <dbReference type="EMBL" id="EGO20231.1"/>
    </source>
</evidence>
<accession>F8P9A2</accession>
<evidence type="ECO:0000256" key="1">
    <source>
        <dbReference type="SAM" id="MobiDB-lite"/>
    </source>
</evidence>